<organism evidence="1">
    <name type="scientific">Desulfofervidus auxilii</name>
    <dbReference type="NCBI Taxonomy" id="1621989"/>
    <lineage>
        <taxon>Bacteria</taxon>
        <taxon>Pseudomonadati</taxon>
        <taxon>Thermodesulfobacteriota</taxon>
        <taxon>Candidatus Desulfofervidia</taxon>
        <taxon>Candidatus Desulfofervidales</taxon>
        <taxon>Candidatus Desulfofervidaceae</taxon>
        <taxon>Candidatus Desulfofervidus</taxon>
    </lineage>
</organism>
<evidence type="ECO:0000313" key="1">
    <source>
        <dbReference type="EMBL" id="HEC68501.1"/>
    </source>
</evidence>
<protein>
    <recommendedName>
        <fullName evidence="2">Type II toxin-antitoxin system HicA family toxin</fullName>
    </recommendedName>
</protein>
<sequence length="90" mass="10750">MAKKKKREFYRKNFADLSIKIPWKYFKDILIKNFGFEMESKRGSVRVFVREDQRFTVHKPHGKGDSFVSKWARKRAIEVLDALGLLDKEN</sequence>
<reference evidence="1" key="1">
    <citation type="journal article" date="2020" name="mSystems">
        <title>Genome- and Community-Level Interaction Insights into Carbon Utilization and Element Cycling Functions of Hydrothermarchaeota in Hydrothermal Sediment.</title>
        <authorList>
            <person name="Zhou Z."/>
            <person name="Liu Y."/>
            <person name="Xu W."/>
            <person name="Pan J."/>
            <person name="Luo Z.H."/>
            <person name="Li M."/>
        </authorList>
    </citation>
    <scope>NUCLEOTIDE SEQUENCE [LARGE SCALE GENOMIC DNA]</scope>
    <source>
        <strain evidence="1">HyVt-389</strain>
    </source>
</reference>
<proteinExistence type="predicted"/>
<dbReference type="EMBL" id="DRIH01000246">
    <property type="protein sequence ID" value="HEC68501.1"/>
    <property type="molecule type" value="Genomic_DNA"/>
</dbReference>
<name>A0A7C1VV97_DESA2</name>
<evidence type="ECO:0008006" key="2">
    <source>
        <dbReference type="Google" id="ProtNLM"/>
    </source>
</evidence>
<accession>A0A7C1VV97</accession>
<gene>
    <name evidence="1" type="ORF">ENI35_06840</name>
</gene>
<dbReference type="AlphaFoldDB" id="A0A7C1VV97"/>
<dbReference type="Proteomes" id="UP000885738">
    <property type="component" value="Unassembled WGS sequence"/>
</dbReference>
<comment type="caution">
    <text evidence="1">The sequence shown here is derived from an EMBL/GenBank/DDBJ whole genome shotgun (WGS) entry which is preliminary data.</text>
</comment>